<dbReference type="AlphaFoldDB" id="W5NGV0"/>
<protein>
    <recommendedName>
        <fullName evidence="8">Cadherin domain-containing protein</fullName>
    </recommendedName>
</protein>
<dbReference type="SUPFAM" id="SSF49313">
    <property type="entry name" value="Cadherin-like"/>
    <property type="match status" value="4"/>
</dbReference>
<dbReference type="InterPro" id="IPR002126">
    <property type="entry name" value="Cadherin-like_dom"/>
</dbReference>
<evidence type="ECO:0000313" key="10">
    <source>
        <dbReference type="Proteomes" id="UP000018468"/>
    </source>
</evidence>
<keyword evidence="2" id="KW-0812">Transmembrane</keyword>
<proteinExistence type="predicted"/>
<reference evidence="10" key="1">
    <citation type="submission" date="2011-12" db="EMBL/GenBank/DDBJ databases">
        <title>The Draft Genome of Lepisosteus oculatus.</title>
        <authorList>
            <consortium name="The Broad Institute Genome Assembly &amp; Analysis Group"/>
            <consortium name="Computational R&amp;D Group"/>
            <consortium name="and Sequencing Platform"/>
            <person name="Di Palma F."/>
            <person name="Alfoldi J."/>
            <person name="Johnson J."/>
            <person name="Berlin A."/>
            <person name="Gnerre S."/>
            <person name="Jaffe D."/>
            <person name="MacCallum I."/>
            <person name="Young S."/>
            <person name="Walker B.J."/>
            <person name="Lander E.S."/>
            <person name="Lindblad-Toh K."/>
        </authorList>
    </citation>
    <scope>NUCLEOTIDE SEQUENCE [LARGE SCALE GENOMIC DNA]</scope>
</reference>
<dbReference type="STRING" id="7918.ENSLOCP00000019859"/>
<keyword evidence="3" id="KW-0677">Repeat</keyword>
<dbReference type="InterPro" id="IPR015919">
    <property type="entry name" value="Cadherin-like_sf"/>
</dbReference>
<keyword evidence="10" id="KW-1185">Reference proteome</keyword>
<dbReference type="SMART" id="SM00112">
    <property type="entry name" value="CA"/>
    <property type="match status" value="3"/>
</dbReference>
<comment type="subcellular location">
    <subcellularLocation>
        <location evidence="1">Membrane</location>
    </subcellularLocation>
</comment>
<dbReference type="HOGENOM" id="CLU_745046_0_0_1"/>
<sequence length="372" mass="40582">MSLNPVVPATLRILTETDKFEIDKNGVISTKVKLDYESHRNHSISISISDGMSEDLGNVIVKVVDINDNSPVFAGSYPDVALPEAAENGTVVANMVAMDVDDGFNAEISFALQGSEGIFDIDPRTGQITLVKELDREVKAKYNLIAIARDQGQPSKSSTVAFGVNVVDVNDNYPVFSLARYEVEIPEDMSVGNAVLNVTAVDLDEGPNSVVEYRIVGQTPSDPLVFTLDRVSGALSLSSPLNFEIVRQYILTVEAKDGGSPSLQSTCSVLIRVLDVNDNPPQFDEDEYHISVYETIPSGAAVFTVSVTDKDEDGFSKGHFILNSSTFNMNNQGTLSLNSDASLDREEKSNYILMVRCRHQLSFSSHYMFATT</sequence>
<evidence type="ECO:0000259" key="8">
    <source>
        <dbReference type="PROSITE" id="PS50268"/>
    </source>
</evidence>
<reference evidence="9" key="3">
    <citation type="submission" date="2025-09" db="UniProtKB">
        <authorList>
            <consortium name="Ensembl"/>
        </authorList>
    </citation>
    <scope>IDENTIFICATION</scope>
</reference>
<dbReference type="GeneTree" id="ENSGT00940000163878"/>
<dbReference type="Bgee" id="ENSLOCG00000016117">
    <property type="expression patterns" value="Expressed in intestine and 3 other cell types or tissues"/>
</dbReference>
<dbReference type="Pfam" id="PF00028">
    <property type="entry name" value="Cadherin"/>
    <property type="match status" value="3"/>
</dbReference>
<dbReference type="GO" id="GO:0005509">
    <property type="term" value="F:calcium ion binding"/>
    <property type="evidence" value="ECO:0007669"/>
    <property type="project" value="UniProtKB-UniRule"/>
</dbReference>
<keyword evidence="4 7" id="KW-0106">Calcium</keyword>
<keyword evidence="6" id="KW-0472">Membrane</keyword>
<dbReference type="InParanoid" id="W5NGV0"/>
<dbReference type="PROSITE" id="PS00232">
    <property type="entry name" value="CADHERIN_1"/>
    <property type="match status" value="1"/>
</dbReference>
<evidence type="ECO:0000256" key="7">
    <source>
        <dbReference type="PROSITE-ProRule" id="PRU00043"/>
    </source>
</evidence>
<dbReference type="PROSITE" id="PS50268">
    <property type="entry name" value="CADHERIN_2"/>
    <property type="match status" value="4"/>
</dbReference>
<evidence type="ECO:0000256" key="1">
    <source>
        <dbReference type="ARBA" id="ARBA00004370"/>
    </source>
</evidence>
<dbReference type="Gene3D" id="2.60.40.60">
    <property type="entry name" value="Cadherins"/>
    <property type="match status" value="4"/>
</dbReference>
<dbReference type="GO" id="GO:0009653">
    <property type="term" value="P:anatomical structure morphogenesis"/>
    <property type="evidence" value="ECO:0007669"/>
    <property type="project" value="UniProtKB-ARBA"/>
</dbReference>
<evidence type="ECO:0000256" key="2">
    <source>
        <dbReference type="ARBA" id="ARBA00022692"/>
    </source>
</evidence>
<dbReference type="Ensembl" id="ENSLOCT00000019892.1">
    <property type="protein sequence ID" value="ENSLOCP00000019859.1"/>
    <property type="gene ID" value="ENSLOCG00000016117.1"/>
</dbReference>
<dbReference type="GO" id="GO:0005886">
    <property type="term" value="C:plasma membrane"/>
    <property type="evidence" value="ECO:0007669"/>
    <property type="project" value="InterPro"/>
</dbReference>
<dbReference type="eggNOG" id="KOG1219">
    <property type="taxonomic scope" value="Eukaryota"/>
</dbReference>
<dbReference type="PANTHER" id="PTHR24026">
    <property type="entry name" value="FAT ATYPICAL CADHERIN-RELATED"/>
    <property type="match status" value="1"/>
</dbReference>
<dbReference type="OMA" id="FPENNYR"/>
<keyword evidence="5" id="KW-1133">Transmembrane helix</keyword>
<dbReference type="GO" id="GO:0007156">
    <property type="term" value="P:homophilic cell adhesion via plasma membrane adhesion molecules"/>
    <property type="evidence" value="ECO:0007669"/>
    <property type="project" value="InterPro"/>
</dbReference>
<dbReference type="Proteomes" id="UP000018468">
    <property type="component" value="Linkage group LG16"/>
</dbReference>
<feature type="domain" description="Cadherin" evidence="8">
    <location>
        <begin position="20"/>
        <end position="73"/>
    </location>
</feature>
<dbReference type="PRINTS" id="PR00205">
    <property type="entry name" value="CADHERIN"/>
</dbReference>
<feature type="domain" description="Cadherin" evidence="8">
    <location>
        <begin position="177"/>
        <end position="283"/>
    </location>
</feature>
<dbReference type="InterPro" id="IPR020894">
    <property type="entry name" value="Cadherin_CS"/>
</dbReference>
<reference evidence="9" key="2">
    <citation type="submission" date="2025-08" db="UniProtKB">
        <authorList>
            <consortium name="Ensembl"/>
        </authorList>
    </citation>
    <scope>IDENTIFICATION</scope>
</reference>
<accession>W5NGV0</accession>
<dbReference type="FunFam" id="2.60.40.60:FF:000020">
    <property type="entry name" value="Dachsous cadherin-related 1b"/>
    <property type="match status" value="2"/>
</dbReference>
<evidence type="ECO:0000256" key="5">
    <source>
        <dbReference type="ARBA" id="ARBA00022989"/>
    </source>
</evidence>
<evidence type="ECO:0000256" key="3">
    <source>
        <dbReference type="ARBA" id="ARBA00022737"/>
    </source>
</evidence>
<evidence type="ECO:0000313" key="9">
    <source>
        <dbReference type="Ensembl" id="ENSLOCP00000019859.1"/>
    </source>
</evidence>
<evidence type="ECO:0000256" key="6">
    <source>
        <dbReference type="ARBA" id="ARBA00023136"/>
    </source>
</evidence>
<evidence type="ECO:0000256" key="4">
    <source>
        <dbReference type="ARBA" id="ARBA00022837"/>
    </source>
</evidence>
<name>W5NGV0_LEPOC</name>
<feature type="domain" description="Cadherin" evidence="8">
    <location>
        <begin position="74"/>
        <end position="176"/>
    </location>
</feature>
<feature type="domain" description="Cadherin" evidence="8">
    <location>
        <begin position="284"/>
        <end position="355"/>
    </location>
</feature>
<dbReference type="EMBL" id="AHAT01001655">
    <property type="status" value="NOT_ANNOTATED_CDS"/>
    <property type="molecule type" value="Genomic_DNA"/>
</dbReference>
<organism evidence="9 10">
    <name type="scientific">Lepisosteus oculatus</name>
    <name type="common">Spotted gar</name>
    <dbReference type="NCBI Taxonomy" id="7918"/>
    <lineage>
        <taxon>Eukaryota</taxon>
        <taxon>Metazoa</taxon>
        <taxon>Chordata</taxon>
        <taxon>Craniata</taxon>
        <taxon>Vertebrata</taxon>
        <taxon>Euteleostomi</taxon>
        <taxon>Actinopterygii</taxon>
        <taxon>Neopterygii</taxon>
        <taxon>Holostei</taxon>
        <taxon>Semionotiformes</taxon>
        <taxon>Lepisosteidae</taxon>
        <taxon>Lepisosteus</taxon>
    </lineage>
</organism>
<dbReference type="CDD" id="cd11304">
    <property type="entry name" value="Cadherin_repeat"/>
    <property type="match status" value="4"/>
</dbReference>
<dbReference type="PANTHER" id="PTHR24026:SF125">
    <property type="entry name" value="FAT-LIKE CADHERIN-RELATED TUMOR SUPPRESSOR HOMOLOG"/>
    <property type="match status" value="1"/>
</dbReference>